<feature type="region of interest" description="Disordered" evidence="2">
    <location>
        <begin position="142"/>
        <end position="187"/>
    </location>
</feature>
<gene>
    <name evidence="4" type="ORF">Fcan01_25888</name>
</gene>
<dbReference type="InterPro" id="IPR007527">
    <property type="entry name" value="Znf_SWIM"/>
</dbReference>
<dbReference type="AlphaFoldDB" id="A0A226D315"/>
<comment type="caution">
    <text evidence="4">The sequence shown here is derived from an EMBL/GenBank/DDBJ whole genome shotgun (WGS) entry which is preliminary data.</text>
</comment>
<feature type="domain" description="SWIM-type" evidence="3">
    <location>
        <begin position="77"/>
        <end position="115"/>
    </location>
</feature>
<dbReference type="PROSITE" id="PS50966">
    <property type="entry name" value="ZF_SWIM"/>
    <property type="match status" value="1"/>
</dbReference>
<keyword evidence="1" id="KW-0863">Zinc-finger</keyword>
<evidence type="ECO:0000256" key="2">
    <source>
        <dbReference type="SAM" id="MobiDB-lite"/>
    </source>
</evidence>
<reference evidence="4 5" key="1">
    <citation type="submission" date="2015-12" db="EMBL/GenBank/DDBJ databases">
        <title>The genome of Folsomia candida.</title>
        <authorList>
            <person name="Faddeeva A."/>
            <person name="Derks M.F."/>
            <person name="Anvar Y."/>
            <person name="Smit S."/>
            <person name="Van Straalen N."/>
            <person name="Roelofs D."/>
        </authorList>
    </citation>
    <scope>NUCLEOTIDE SEQUENCE [LARGE SCALE GENOMIC DNA]</scope>
    <source>
        <strain evidence="4 5">VU population</strain>
        <tissue evidence="4">Whole body</tissue>
    </source>
</reference>
<evidence type="ECO:0000259" key="3">
    <source>
        <dbReference type="PROSITE" id="PS50966"/>
    </source>
</evidence>
<accession>A0A226D315</accession>
<evidence type="ECO:0000313" key="4">
    <source>
        <dbReference type="EMBL" id="OXA39274.1"/>
    </source>
</evidence>
<dbReference type="EMBL" id="LNIX01000039">
    <property type="protein sequence ID" value="OXA39274.1"/>
    <property type="molecule type" value="Genomic_DNA"/>
</dbReference>
<dbReference type="GO" id="GO:0008270">
    <property type="term" value="F:zinc ion binding"/>
    <property type="evidence" value="ECO:0007669"/>
    <property type="project" value="UniProtKB-KW"/>
</dbReference>
<organism evidence="4 5">
    <name type="scientific">Folsomia candida</name>
    <name type="common">Springtail</name>
    <dbReference type="NCBI Taxonomy" id="158441"/>
    <lineage>
        <taxon>Eukaryota</taxon>
        <taxon>Metazoa</taxon>
        <taxon>Ecdysozoa</taxon>
        <taxon>Arthropoda</taxon>
        <taxon>Hexapoda</taxon>
        <taxon>Collembola</taxon>
        <taxon>Entomobryomorpha</taxon>
        <taxon>Isotomoidea</taxon>
        <taxon>Isotomidae</taxon>
        <taxon>Proisotominae</taxon>
        <taxon>Folsomia</taxon>
    </lineage>
</organism>
<proteinExistence type="predicted"/>
<keyword evidence="5" id="KW-1185">Reference proteome</keyword>
<name>A0A226D315_FOLCA</name>
<dbReference type="OrthoDB" id="7786749at2759"/>
<sequence>MTQIRKHLLTKEVQDKFMKISENLTLINNMALVKQIYLDATGMEFNIQLNDEVPGILRAKLDSRFKSAKTHQLWIEYNSTLQNHHAITGYYCDCWAGARTVGMCAHVTCVIWFVGYKRHQAENIHVRKPRVLEFLDAADVNRRSRQSAPGPSTSLAERMVQESQDSSDTQNSPPNIMMLRSHQPQQF</sequence>
<keyword evidence="1" id="KW-0479">Metal-binding</keyword>
<evidence type="ECO:0000313" key="5">
    <source>
        <dbReference type="Proteomes" id="UP000198287"/>
    </source>
</evidence>
<keyword evidence="1" id="KW-0862">Zinc</keyword>
<feature type="compositionally biased region" description="Polar residues" evidence="2">
    <location>
        <begin position="146"/>
        <end position="174"/>
    </location>
</feature>
<protein>
    <submittedName>
        <fullName evidence="4">Calcium-binding mitochondrial carrier protein Aralar1</fullName>
    </submittedName>
</protein>
<evidence type="ECO:0000256" key="1">
    <source>
        <dbReference type="PROSITE-ProRule" id="PRU00325"/>
    </source>
</evidence>
<dbReference type="Proteomes" id="UP000198287">
    <property type="component" value="Unassembled WGS sequence"/>
</dbReference>